<accession>A0AAW3T6F7</accession>
<dbReference type="Proteomes" id="UP000573001">
    <property type="component" value="Unassembled WGS sequence"/>
</dbReference>
<dbReference type="RefSeq" id="WP_175350146.1">
    <property type="nucleotide sequence ID" value="NZ_BAAAWQ010000001.1"/>
</dbReference>
<evidence type="ECO:0000313" key="4">
    <source>
        <dbReference type="Proteomes" id="UP000573001"/>
    </source>
</evidence>
<gene>
    <name evidence="2" type="ORF">FHW23_001490</name>
    <name evidence="3" type="ORF">HP507_01690</name>
</gene>
<evidence type="ECO:0000256" key="1">
    <source>
        <dbReference type="SAM" id="MobiDB-lite"/>
    </source>
</evidence>
<evidence type="ECO:0008006" key="6">
    <source>
        <dbReference type="Google" id="ProtNLM"/>
    </source>
</evidence>
<reference evidence="3 4" key="1">
    <citation type="submission" date="2020-05" db="EMBL/GenBank/DDBJ databases">
        <title>Genome Sequencing of Type Strains.</title>
        <authorList>
            <person name="Lemaire J.F."/>
            <person name="Inderbitzin P."/>
            <person name="Gregorio O.A."/>
            <person name="Collins S.B."/>
            <person name="Wespe N."/>
            <person name="Knight-Connoni V."/>
        </authorList>
    </citation>
    <scope>NUCLEOTIDE SEQUENCE [LARGE SCALE GENOMIC DNA]</scope>
    <source>
        <strain evidence="3 4">ATCC 19096</strain>
    </source>
</reference>
<feature type="compositionally biased region" description="Acidic residues" evidence="1">
    <location>
        <begin position="32"/>
        <end position="45"/>
    </location>
</feature>
<dbReference type="AlphaFoldDB" id="A0AAW3T6F7"/>
<protein>
    <recommendedName>
        <fullName evidence="6">DNA primase</fullName>
    </recommendedName>
</protein>
<dbReference type="Proteomes" id="UP000590225">
    <property type="component" value="Unassembled WGS sequence"/>
</dbReference>
<dbReference type="EMBL" id="JACGXP010000002">
    <property type="protein sequence ID" value="MBA8990244.1"/>
    <property type="molecule type" value="Genomic_DNA"/>
</dbReference>
<comment type="caution">
    <text evidence="2">The sequence shown here is derived from an EMBL/GenBank/DDBJ whole genome shotgun (WGS) entry which is preliminary data.</text>
</comment>
<evidence type="ECO:0000313" key="2">
    <source>
        <dbReference type="EMBL" id="MBA8990244.1"/>
    </source>
</evidence>
<keyword evidence="4" id="KW-1185">Reference proteome</keyword>
<evidence type="ECO:0000313" key="5">
    <source>
        <dbReference type="Proteomes" id="UP000590225"/>
    </source>
</evidence>
<feature type="compositionally biased region" description="Acidic residues" evidence="1">
    <location>
        <begin position="1"/>
        <end position="10"/>
    </location>
</feature>
<evidence type="ECO:0000313" key="3">
    <source>
        <dbReference type="EMBL" id="NUU12562.1"/>
    </source>
</evidence>
<dbReference type="EMBL" id="JABMCE010000045">
    <property type="protein sequence ID" value="NUU12562.1"/>
    <property type="molecule type" value="Genomic_DNA"/>
</dbReference>
<feature type="region of interest" description="Disordered" evidence="1">
    <location>
        <begin position="1"/>
        <end position="67"/>
    </location>
</feature>
<proteinExistence type="predicted"/>
<feature type="compositionally biased region" description="Acidic residues" evidence="1">
    <location>
        <begin position="54"/>
        <end position="67"/>
    </location>
</feature>
<organism evidence="2 5">
    <name type="scientific">Curtobacterium pusillum</name>
    <dbReference type="NCBI Taxonomy" id="69373"/>
    <lineage>
        <taxon>Bacteria</taxon>
        <taxon>Bacillati</taxon>
        <taxon>Actinomycetota</taxon>
        <taxon>Actinomycetes</taxon>
        <taxon>Micrococcales</taxon>
        <taxon>Microbacteriaceae</taxon>
        <taxon>Curtobacterium</taxon>
    </lineage>
</organism>
<name>A0AAW3T6F7_9MICO</name>
<reference evidence="2 5" key="2">
    <citation type="submission" date="2020-07" db="EMBL/GenBank/DDBJ databases">
        <title>Above-ground endophytic microbial communities from plants in different locations in the United States.</title>
        <authorList>
            <person name="Frank C."/>
        </authorList>
    </citation>
    <scope>NUCLEOTIDE SEQUENCE [LARGE SCALE GENOMIC DNA]</scope>
    <source>
        <strain evidence="2 5">WPL5_2</strain>
    </source>
</reference>
<sequence length="67" mass="7298">MSDPRDDDALDGFREAQDTDYEPTPAVHDPDDLPVADDGDEELLPDDDRPVPLDGDDADDADDDELG</sequence>